<dbReference type="AlphaFoldDB" id="Q1K181"/>
<dbReference type="Gene3D" id="3.40.50.2000">
    <property type="entry name" value="Glycogen Phosphorylase B"/>
    <property type="match status" value="2"/>
</dbReference>
<reference evidence="2" key="1">
    <citation type="submission" date="2006-05" db="EMBL/GenBank/DDBJ databases">
        <title>Annotation of the draft genome assembly of Desulfuromonas acetoxidans DSM 684.</title>
        <authorList>
            <consortium name="US DOE Joint Genome Institute (JGI-ORNL)"/>
            <person name="Larimer F."/>
            <person name="Land M."/>
            <person name="Hauser L."/>
        </authorList>
    </citation>
    <scope>NUCLEOTIDE SEQUENCE [LARGE SCALE GENOMIC DNA]</scope>
    <source>
        <strain evidence="2">DSM 684</strain>
    </source>
</reference>
<gene>
    <name evidence="2" type="ORF">Dace_1591</name>
</gene>
<dbReference type="Pfam" id="PF13579">
    <property type="entry name" value="Glyco_trans_4_4"/>
    <property type="match status" value="1"/>
</dbReference>
<dbReference type="OrthoDB" id="7366221at2"/>
<protein>
    <submittedName>
        <fullName evidence="2">Glycosyl transferase, group 1</fullName>
    </submittedName>
</protein>
<evidence type="ECO:0000313" key="3">
    <source>
        <dbReference type="Proteomes" id="UP000005695"/>
    </source>
</evidence>
<accession>Q1K181</accession>
<dbReference type="PANTHER" id="PTHR12526">
    <property type="entry name" value="GLYCOSYLTRANSFERASE"/>
    <property type="match status" value="1"/>
</dbReference>
<dbReference type="Proteomes" id="UP000005695">
    <property type="component" value="Unassembled WGS sequence"/>
</dbReference>
<dbReference type="GO" id="GO:0016757">
    <property type="term" value="F:glycosyltransferase activity"/>
    <property type="evidence" value="ECO:0007669"/>
    <property type="project" value="TreeGrafter"/>
</dbReference>
<sequence length="414" mass="46709">MKVLYIHQYFATPESVGGTRSYEMARRLVRDGHEVVMLTSSAFLPPHWKSPRGWTTKEFDGIKLLIYHLPYSNLTPFYKRVLIFLKFMIVATFKGARQSCDIVFGSSTPLTVAVPGVMISKFRRIPFVFEVRDLWPEIPISLGILNHPVTKWVAQRLEKWAYRNAAHIVSLSPGISEGVIAVGEAPQKISLIPNAADVDRFSVGREAGQQFKAKYSWLADRPLVVYVGTFGYVNNLSYLIEVASVCLRLNEKICFVLIGDGDEKVFLQDYARRLGVLNRNIFILPSIPKQEIPSVLSAADFCISTVLPNPVLWRNSANKFFDALAAGRPIAINYRGWQAELIDEEGCGVVLEHDNVQVAAQTLVEKIENLAWCANARVNARLLAEKSFDRETLYRKLERTLGRVLSDYSSEHLT</sequence>
<dbReference type="EMBL" id="AAEW02000006">
    <property type="protein sequence ID" value="EAT16127.1"/>
    <property type="molecule type" value="Genomic_DNA"/>
</dbReference>
<evidence type="ECO:0000259" key="1">
    <source>
        <dbReference type="Pfam" id="PF13579"/>
    </source>
</evidence>
<keyword evidence="2" id="KW-0808">Transferase</keyword>
<dbReference type="PANTHER" id="PTHR12526:SF638">
    <property type="entry name" value="SPORE COAT PROTEIN SA"/>
    <property type="match status" value="1"/>
</dbReference>
<comment type="caution">
    <text evidence="2">The sequence shown here is derived from an EMBL/GenBank/DDBJ whole genome shotgun (WGS) entry which is preliminary data.</text>
</comment>
<dbReference type="Pfam" id="PF13692">
    <property type="entry name" value="Glyco_trans_1_4"/>
    <property type="match status" value="1"/>
</dbReference>
<dbReference type="RefSeq" id="WP_005999264.1">
    <property type="nucleotide sequence ID" value="NZ_AAEW02000006.1"/>
</dbReference>
<reference evidence="2" key="2">
    <citation type="submission" date="2006-05" db="EMBL/GenBank/DDBJ databases">
        <title>Sequencing of the draft genome and assembly of Desulfuromonas acetoxidans DSM 684.</title>
        <authorList>
            <consortium name="US DOE Joint Genome Institute (JGI-PGF)"/>
            <person name="Copeland A."/>
            <person name="Lucas S."/>
            <person name="Lapidus A."/>
            <person name="Barry K."/>
            <person name="Detter J.C."/>
            <person name="Glavina del Rio T."/>
            <person name="Hammon N."/>
            <person name="Israni S."/>
            <person name="Dalin E."/>
            <person name="Tice H."/>
            <person name="Bruce D."/>
            <person name="Pitluck S."/>
            <person name="Richardson P."/>
        </authorList>
    </citation>
    <scope>NUCLEOTIDE SEQUENCE [LARGE SCALE GENOMIC DNA]</scope>
    <source>
        <strain evidence="2">DSM 684</strain>
    </source>
</reference>
<evidence type="ECO:0000313" key="2">
    <source>
        <dbReference type="EMBL" id="EAT16127.1"/>
    </source>
</evidence>
<feature type="domain" description="Glycosyltransferase subfamily 4-like N-terminal" evidence="1">
    <location>
        <begin position="18"/>
        <end position="194"/>
    </location>
</feature>
<keyword evidence="3" id="KW-1185">Reference proteome</keyword>
<name>Q1K181_DESA6</name>
<dbReference type="CDD" id="cd03794">
    <property type="entry name" value="GT4_WbuB-like"/>
    <property type="match status" value="1"/>
</dbReference>
<dbReference type="InterPro" id="IPR028098">
    <property type="entry name" value="Glyco_trans_4-like_N"/>
</dbReference>
<dbReference type="SUPFAM" id="SSF53756">
    <property type="entry name" value="UDP-Glycosyltransferase/glycogen phosphorylase"/>
    <property type="match status" value="1"/>
</dbReference>
<proteinExistence type="predicted"/>
<organism evidence="2 3">
    <name type="scientific">Desulfuromonas acetoxidans (strain DSM 684 / 11070)</name>
    <dbReference type="NCBI Taxonomy" id="281689"/>
    <lineage>
        <taxon>Bacteria</taxon>
        <taxon>Pseudomonadati</taxon>
        <taxon>Thermodesulfobacteriota</taxon>
        <taxon>Desulfuromonadia</taxon>
        <taxon>Desulfuromonadales</taxon>
        <taxon>Desulfuromonadaceae</taxon>
        <taxon>Desulfuromonas</taxon>
    </lineage>
</organism>